<comment type="function">
    <text evidence="3">Flagellin is the subunit protein which polymerizes to form the filaments of bacterial flagella.</text>
</comment>
<sequence length="350" mass="37487">MKTSFVSNLAIQNAMRLTISRGQSEIQQLQKEVVSGRYADIGIALGAQTSNSISLNRDVSRMKTILDSNALVTQRMSASQAALGMMSDSAQQMLEAFISVNGADDADRLAIARRDVETALNGFTTGVNTSSNGEYLFSGINTDVKPLDDYQAAGSTGKAAFDALFQANFTFAQDDPAAANITVAQMDDFIVNVLEPAFTGPDWNANWSSASDTNITSRIQNSEVVESSTNANSSGMRNFALAAVIGMELLNSPISSEVRSSVNTHAIHYAGLAVTGIDNQRGNLGVSENRVTKANVSLQSQINIVNLHIGDIEGVDAYEASTRMTSLLAQVETSYTLTARIQQLNLMNYL</sequence>
<dbReference type="NCBIfam" id="NF004669">
    <property type="entry name" value="PRK06008.1"/>
    <property type="match status" value="1"/>
</dbReference>
<protein>
    <recommendedName>
        <fullName evidence="3">Flagellin</fullName>
    </recommendedName>
</protein>
<comment type="caution">
    <text evidence="6">The sequence shown here is derived from an EMBL/GenBank/DDBJ whole genome shotgun (WGS) entry which is preliminary data.</text>
</comment>
<evidence type="ECO:0000259" key="4">
    <source>
        <dbReference type="Pfam" id="PF00669"/>
    </source>
</evidence>
<evidence type="ECO:0000256" key="1">
    <source>
        <dbReference type="ARBA" id="ARBA00005709"/>
    </source>
</evidence>
<keyword evidence="3" id="KW-0964">Secreted</keyword>
<dbReference type="Pfam" id="PF00700">
    <property type="entry name" value="Flagellin_C"/>
    <property type="match status" value="1"/>
</dbReference>
<keyword evidence="6" id="KW-0282">Flagellum</keyword>
<organism evidence="6 7">
    <name type="scientific">Hoeflea algicola</name>
    <dbReference type="NCBI Taxonomy" id="2983763"/>
    <lineage>
        <taxon>Bacteria</taxon>
        <taxon>Pseudomonadati</taxon>
        <taxon>Pseudomonadota</taxon>
        <taxon>Alphaproteobacteria</taxon>
        <taxon>Hyphomicrobiales</taxon>
        <taxon>Rhizobiaceae</taxon>
        <taxon>Hoeflea</taxon>
    </lineage>
</organism>
<reference evidence="6" key="1">
    <citation type="submission" date="2022-10" db="EMBL/GenBank/DDBJ databases">
        <title>Hoeflea sp. G2-23, isolated from marine algae.</title>
        <authorList>
            <person name="Kristyanto S."/>
            <person name="Kim J.M."/>
            <person name="Jeon C.O."/>
        </authorList>
    </citation>
    <scope>NUCLEOTIDE SEQUENCE</scope>
    <source>
        <strain evidence="6">G2-23</strain>
    </source>
</reference>
<dbReference type="InterPro" id="IPR046358">
    <property type="entry name" value="Flagellin_C"/>
</dbReference>
<comment type="similarity">
    <text evidence="1 3">Belongs to the bacterial flagellin family.</text>
</comment>
<evidence type="ECO:0000256" key="3">
    <source>
        <dbReference type="RuleBase" id="RU362073"/>
    </source>
</evidence>
<keyword evidence="6" id="KW-0966">Cell projection</keyword>
<keyword evidence="7" id="KW-1185">Reference proteome</keyword>
<evidence type="ECO:0000313" key="6">
    <source>
        <dbReference type="EMBL" id="MCY0149938.1"/>
    </source>
</evidence>
<proteinExistence type="inferred from homology"/>
<dbReference type="Pfam" id="PF00669">
    <property type="entry name" value="Flagellin_N"/>
    <property type="match status" value="1"/>
</dbReference>
<gene>
    <name evidence="6" type="ORF">OEG84_20100</name>
</gene>
<dbReference type="Proteomes" id="UP001073227">
    <property type="component" value="Unassembled WGS sequence"/>
</dbReference>
<evidence type="ECO:0000256" key="2">
    <source>
        <dbReference type="ARBA" id="ARBA00023143"/>
    </source>
</evidence>
<comment type="subcellular location">
    <subcellularLocation>
        <location evidence="3">Secreted</location>
    </subcellularLocation>
    <subcellularLocation>
        <location evidence="3">Bacterial flagellum</location>
    </subcellularLocation>
</comment>
<accession>A0ABT3ZDU5</accession>
<keyword evidence="6" id="KW-0969">Cilium</keyword>
<feature type="domain" description="Flagellin N-terminal" evidence="4">
    <location>
        <begin position="6"/>
        <end position="142"/>
    </location>
</feature>
<evidence type="ECO:0000313" key="7">
    <source>
        <dbReference type="Proteomes" id="UP001073227"/>
    </source>
</evidence>
<name>A0ABT3ZDU5_9HYPH</name>
<dbReference type="InterPro" id="IPR001029">
    <property type="entry name" value="Flagellin_N"/>
</dbReference>
<dbReference type="InterPro" id="IPR001492">
    <property type="entry name" value="Flagellin"/>
</dbReference>
<dbReference type="RefSeq" id="WP_267655380.1">
    <property type="nucleotide sequence ID" value="NZ_JAOVZR010000001.1"/>
</dbReference>
<dbReference type="Gene3D" id="1.20.1330.10">
    <property type="entry name" value="f41 fragment of flagellin, N-terminal domain"/>
    <property type="match status" value="1"/>
</dbReference>
<dbReference type="PANTHER" id="PTHR42792:SF1">
    <property type="entry name" value="FLAGELLAR HOOK-ASSOCIATED PROTEIN 3"/>
    <property type="match status" value="1"/>
</dbReference>
<dbReference type="PANTHER" id="PTHR42792">
    <property type="entry name" value="FLAGELLIN"/>
    <property type="match status" value="1"/>
</dbReference>
<feature type="domain" description="Flagellin C-terminal" evidence="5">
    <location>
        <begin position="269"/>
        <end position="350"/>
    </location>
</feature>
<evidence type="ECO:0000259" key="5">
    <source>
        <dbReference type="Pfam" id="PF00700"/>
    </source>
</evidence>
<keyword evidence="2 3" id="KW-0975">Bacterial flagellum</keyword>
<dbReference type="EMBL" id="JAOVZR010000001">
    <property type="protein sequence ID" value="MCY0149938.1"/>
    <property type="molecule type" value="Genomic_DNA"/>
</dbReference>
<dbReference type="SUPFAM" id="SSF64518">
    <property type="entry name" value="Phase 1 flagellin"/>
    <property type="match status" value="1"/>
</dbReference>